<keyword evidence="2" id="KW-0813">Transport</keyword>
<keyword evidence="15" id="KW-1185">Reference proteome</keyword>
<dbReference type="InterPro" id="IPR003593">
    <property type="entry name" value="AAA+_ATPase"/>
</dbReference>
<dbReference type="InterPro" id="IPR011527">
    <property type="entry name" value="ABC1_TM_dom"/>
</dbReference>
<evidence type="ECO:0000256" key="3">
    <source>
        <dbReference type="ARBA" id="ARBA00022475"/>
    </source>
</evidence>
<dbReference type="EMBL" id="VFOW01000001">
    <property type="protein sequence ID" value="TQL75172.1"/>
    <property type="molecule type" value="Genomic_DNA"/>
</dbReference>
<dbReference type="InterPro" id="IPR003439">
    <property type="entry name" value="ABC_transporter-like_ATP-bd"/>
</dbReference>
<dbReference type="SUPFAM" id="SSF52540">
    <property type="entry name" value="P-loop containing nucleoside triphosphate hydrolases"/>
    <property type="match status" value="1"/>
</dbReference>
<dbReference type="GO" id="GO:0005524">
    <property type="term" value="F:ATP binding"/>
    <property type="evidence" value="ECO:0007669"/>
    <property type="project" value="UniProtKB-KW"/>
</dbReference>
<dbReference type="PANTHER" id="PTHR43394">
    <property type="entry name" value="ATP-DEPENDENT PERMEASE MDL1, MITOCHONDRIAL"/>
    <property type="match status" value="1"/>
</dbReference>
<evidence type="ECO:0000313" key="15">
    <source>
        <dbReference type="Proteomes" id="UP000317043"/>
    </source>
</evidence>
<dbReference type="PROSITE" id="PS50893">
    <property type="entry name" value="ABC_TRANSPORTER_2"/>
    <property type="match status" value="1"/>
</dbReference>
<feature type="domain" description="ABC transmembrane type-1" evidence="13">
    <location>
        <begin position="41"/>
        <end position="327"/>
    </location>
</feature>
<evidence type="ECO:0000256" key="6">
    <source>
        <dbReference type="ARBA" id="ARBA00022741"/>
    </source>
</evidence>
<dbReference type="PANTHER" id="PTHR43394:SF1">
    <property type="entry name" value="ATP-BINDING CASSETTE SUB-FAMILY B MEMBER 10, MITOCHONDRIAL"/>
    <property type="match status" value="1"/>
</dbReference>
<accession>A0A543ARG6</accession>
<dbReference type="Proteomes" id="UP000317043">
    <property type="component" value="Unassembled WGS sequence"/>
</dbReference>
<reference evidence="14 15" key="1">
    <citation type="submission" date="2019-06" db="EMBL/GenBank/DDBJ databases">
        <title>Sequencing the genomes of 1000 actinobacteria strains.</title>
        <authorList>
            <person name="Klenk H.-P."/>
        </authorList>
    </citation>
    <scope>NUCLEOTIDE SEQUENCE [LARGE SCALE GENOMIC DNA]</scope>
    <source>
        <strain evidence="14 15">DSM 45928</strain>
    </source>
</reference>
<evidence type="ECO:0000313" key="14">
    <source>
        <dbReference type="EMBL" id="TQL75172.1"/>
    </source>
</evidence>
<keyword evidence="4" id="KW-0997">Cell inner membrane</keyword>
<evidence type="ECO:0000256" key="5">
    <source>
        <dbReference type="ARBA" id="ARBA00022692"/>
    </source>
</evidence>
<dbReference type="SMART" id="SM00382">
    <property type="entry name" value="AAA"/>
    <property type="match status" value="1"/>
</dbReference>
<evidence type="ECO:0000259" key="12">
    <source>
        <dbReference type="PROSITE" id="PS50893"/>
    </source>
</evidence>
<dbReference type="Pfam" id="PF00005">
    <property type="entry name" value="ABC_tran"/>
    <property type="match status" value="1"/>
</dbReference>
<keyword evidence="9 11" id="KW-0472">Membrane</keyword>
<dbReference type="InterPro" id="IPR017871">
    <property type="entry name" value="ABC_transporter-like_CS"/>
</dbReference>
<comment type="subcellular location">
    <subcellularLocation>
        <location evidence="1">Cell inner membrane</location>
        <topology evidence="1">Multi-pass membrane protein</topology>
    </subcellularLocation>
</comment>
<dbReference type="GO" id="GO:0015421">
    <property type="term" value="F:ABC-type oligopeptide transporter activity"/>
    <property type="evidence" value="ECO:0007669"/>
    <property type="project" value="TreeGrafter"/>
</dbReference>
<dbReference type="Gene3D" id="1.20.1560.10">
    <property type="entry name" value="ABC transporter type 1, transmembrane domain"/>
    <property type="match status" value="1"/>
</dbReference>
<comment type="caution">
    <text evidence="14">The sequence shown here is derived from an EMBL/GenBank/DDBJ whole genome shotgun (WGS) entry which is preliminary data.</text>
</comment>
<evidence type="ECO:0000256" key="10">
    <source>
        <dbReference type="ARBA" id="ARBA00023455"/>
    </source>
</evidence>
<dbReference type="InterPro" id="IPR039421">
    <property type="entry name" value="Type_1_exporter"/>
</dbReference>
<dbReference type="PROSITE" id="PS50929">
    <property type="entry name" value="ABC_TM1F"/>
    <property type="match status" value="1"/>
</dbReference>
<dbReference type="SUPFAM" id="SSF90123">
    <property type="entry name" value="ABC transporter transmembrane region"/>
    <property type="match status" value="1"/>
</dbReference>
<keyword evidence="8 11" id="KW-1133">Transmembrane helix</keyword>
<dbReference type="PROSITE" id="PS00211">
    <property type="entry name" value="ABC_TRANSPORTER_1"/>
    <property type="match status" value="1"/>
</dbReference>
<organism evidence="14 15">
    <name type="scientific">Stackebrandtia endophytica</name>
    <dbReference type="NCBI Taxonomy" id="1496996"/>
    <lineage>
        <taxon>Bacteria</taxon>
        <taxon>Bacillati</taxon>
        <taxon>Actinomycetota</taxon>
        <taxon>Actinomycetes</taxon>
        <taxon>Glycomycetales</taxon>
        <taxon>Glycomycetaceae</taxon>
        <taxon>Stackebrandtia</taxon>
    </lineage>
</organism>
<evidence type="ECO:0000256" key="11">
    <source>
        <dbReference type="SAM" id="Phobius"/>
    </source>
</evidence>
<proteinExistence type="inferred from homology"/>
<evidence type="ECO:0000256" key="1">
    <source>
        <dbReference type="ARBA" id="ARBA00004429"/>
    </source>
</evidence>
<dbReference type="GO" id="GO:0016887">
    <property type="term" value="F:ATP hydrolysis activity"/>
    <property type="evidence" value="ECO:0007669"/>
    <property type="project" value="InterPro"/>
</dbReference>
<keyword evidence="6" id="KW-0547">Nucleotide-binding</keyword>
<dbReference type="InterPro" id="IPR027417">
    <property type="entry name" value="P-loop_NTPase"/>
</dbReference>
<evidence type="ECO:0000259" key="13">
    <source>
        <dbReference type="PROSITE" id="PS50929"/>
    </source>
</evidence>
<evidence type="ECO:0000256" key="7">
    <source>
        <dbReference type="ARBA" id="ARBA00022840"/>
    </source>
</evidence>
<keyword evidence="5 11" id="KW-0812">Transmembrane</keyword>
<dbReference type="GO" id="GO:0005886">
    <property type="term" value="C:plasma membrane"/>
    <property type="evidence" value="ECO:0007669"/>
    <property type="project" value="UniProtKB-SubCell"/>
</dbReference>
<dbReference type="InParanoid" id="A0A543ARG6"/>
<comment type="similarity">
    <text evidence="10">Belongs to the ABC transporter superfamily. Siderophore-Fe(3+) uptake transporter (SIUT) (TC 3.A.1.21) family.</text>
</comment>
<feature type="domain" description="ABC transporter" evidence="12">
    <location>
        <begin position="359"/>
        <end position="599"/>
    </location>
</feature>
<feature type="transmembrane region" description="Helical" evidence="11">
    <location>
        <begin position="177"/>
        <end position="196"/>
    </location>
</feature>
<keyword evidence="7 14" id="KW-0067">ATP-binding</keyword>
<sequence length="620" mass="67223">MPGLLDEVNQPVGRISLRRQIWLTGQATRMVWTSAPRDSCLVVAGALLMGVGGAFQVLLTNSALQTVLADGDGGVPASTIRDLLLLVALTAGVKFIASFQLERERVVGELVGRHAQTRVLDVAARVNLEAFEKPEFYNRLERATVTAEFRPLQLASGLLGAITSGVAAMGVLVALLVISPLLGLLLLTSAVPLWMATSRSNRMLYAFNYRMTHMDRNRSYLSFLITNRENAAELRTCQSTPFLRGYVDDLYDRRLDAVRVMTRRRTAAASLGNLANATVVAAVMLLAGLMVAQEWLTVAEAGAVFVAIVLVNQRLIAAAESVLQLHECILFVEDLVGFLGDRPTPTAAAVGTAEAFSTIELTDVRFRYPSRSADTLCGIDMRLSAGEVVALVGENGSGKTTLAKVIAGLYQSTGGVVGWDGVPMTEAASLARRDHVAAVFQDFVQYRLSVGDNIAMGRPERRDDDAAIRSAASRARATDFIEALPDGYDTQLGSQFLGGVELSGGQWQRLALARAFFRDSALLILDEPTSALDPRAERELFDDIRRLCAGRTVLLISHRFANVRSADRIHVMADGRISESGTHDELMALDGRYAELFRIQANGYATDRDSDDSALSRTSQ</sequence>
<dbReference type="FunFam" id="3.40.50.300:FF:000221">
    <property type="entry name" value="Multidrug ABC transporter ATP-binding protein"/>
    <property type="match status" value="1"/>
</dbReference>
<evidence type="ECO:0000256" key="2">
    <source>
        <dbReference type="ARBA" id="ARBA00022448"/>
    </source>
</evidence>
<dbReference type="InterPro" id="IPR036640">
    <property type="entry name" value="ABC1_TM_sf"/>
</dbReference>
<evidence type="ECO:0000256" key="8">
    <source>
        <dbReference type="ARBA" id="ARBA00022989"/>
    </source>
</evidence>
<gene>
    <name evidence="14" type="ORF">FB566_0668</name>
</gene>
<dbReference type="AlphaFoldDB" id="A0A543ARG6"/>
<evidence type="ECO:0000256" key="9">
    <source>
        <dbReference type="ARBA" id="ARBA00023136"/>
    </source>
</evidence>
<keyword evidence="3" id="KW-1003">Cell membrane</keyword>
<dbReference type="Gene3D" id="3.40.50.300">
    <property type="entry name" value="P-loop containing nucleotide triphosphate hydrolases"/>
    <property type="match status" value="1"/>
</dbReference>
<evidence type="ECO:0000256" key="4">
    <source>
        <dbReference type="ARBA" id="ARBA00022519"/>
    </source>
</evidence>
<name>A0A543ARG6_9ACTN</name>
<dbReference type="OrthoDB" id="9806127at2"/>
<feature type="transmembrane region" description="Helical" evidence="11">
    <location>
        <begin position="268"/>
        <end position="289"/>
    </location>
</feature>
<protein>
    <submittedName>
        <fullName evidence="14">ATP-binding cassette subfamily B protein</fullName>
    </submittedName>
</protein>
<dbReference type="RefSeq" id="WP_142034838.1">
    <property type="nucleotide sequence ID" value="NZ_JBHTGS010000001.1"/>
</dbReference>